<keyword evidence="3" id="KW-1185">Reference proteome</keyword>
<gene>
    <name evidence="2" type="ORF">R3P38DRAFT_60400</name>
</gene>
<evidence type="ECO:0000313" key="3">
    <source>
        <dbReference type="Proteomes" id="UP001362999"/>
    </source>
</evidence>
<reference evidence="2 3" key="1">
    <citation type="journal article" date="2024" name="J Genomics">
        <title>Draft genome sequencing and assembly of Favolaschia claudopus CIRM-BRFM 2984 isolated from oak limbs.</title>
        <authorList>
            <person name="Navarro D."/>
            <person name="Drula E."/>
            <person name="Chaduli D."/>
            <person name="Cazenave R."/>
            <person name="Ahrendt S."/>
            <person name="Wang J."/>
            <person name="Lipzen A."/>
            <person name="Daum C."/>
            <person name="Barry K."/>
            <person name="Grigoriev I.V."/>
            <person name="Favel A."/>
            <person name="Rosso M.N."/>
            <person name="Martin F."/>
        </authorList>
    </citation>
    <scope>NUCLEOTIDE SEQUENCE [LARGE SCALE GENOMIC DNA]</scope>
    <source>
        <strain evidence="2 3">CIRM-BRFM 2984</strain>
    </source>
</reference>
<dbReference type="Proteomes" id="UP001362999">
    <property type="component" value="Unassembled WGS sequence"/>
</dbReference>
<accession>A0AAW0EI45</accession>
<feature type="region of interest" description="Disordered" evidence="1">
    <location>
        <begin position="212"/>
        <end position="253"/>
    </location>
</feature>
<protein>
    <submittedName>
        <fullName evidence="2">Uncharacterized protein</fullName>
    </submittedName>
</protein>
<name>A0AAW0EI45_9AGAR</name>
<comment type="caution">
    <text evidence="2">The sequence shown here is derived from an EMBL/GenBank/DDBJ whole genome shotgun (WGS) entry which is preliminary data.</text>
</comment>
<evidence type="ECO:0000256" key="1">
    <source>
        <dbReference type="SAM" id="MobiDB-lite"/>
    </source>
</evidence>
<dbReference type="EMBL" id="JAWWNJ010000001">
    <property type="protein sequence ID" value="KAK7064886.1"/>
    <property type="molecule type" value="Genomic_DNA"/>
</dbReference>
<feature type="compositionally biased region" description="Low complexity" evidence="1">
    <location>
        <begin position="227"/>
        <end position="243"/>
    </location>
</feature>
<evidence type="ECO:0000313" key="2">
    <source>
        <dbReference type="EMBL" id="KAK7064886.1"/>
    </source>
</evidence>
<proteinExistence type="predicted"/>
<organism evidence="2 3">
    <name type="scientific">Favolaschia claudopus</name>
    <dbReference type="NCBI Taxonomy" id="2862362"/>
    <lineage>
        <taxon>Eukaryota</taxon>
        <taxon>Fungi</taxon>
        <taxon>Dikarya</taxon>
        <taxon>Basidiomycota</taxon>
        <taxon>Agaricomycotina</taxon>
        <taxon>Agaricomycetes</taxon>
        <taxon>Agaricomycetidae</taxon>
        <taxon>Agaricales</taxon>
        <taxon>Marasmiineae</taxon>
        <taxon>Mycenaceae</taxon>
        <taxon>Favolaschia</taxon>
    </lineage>
</organism>
<sequence length="297" mass="32260">MTRSSSHQTRRPALSTPHFLRLSSILKQANEHYHFVAVSTRAATHPTHHARTRAKKLGLAVNIERAVNCPGNQVSVVPLPIIETSPASSPILPLPQLSKPVRGRPALRLVVPEMTRPQADVPVSTGPSSGYTPAVAAPAPTVLRGKNVPWRGPTSRFSVTPNEPIFAFAVPPQEAQPALFNVRPRPAPKPEEPPVVPELLFEFDADDEWMDLELGYPPSGAADYAPSSSSESSSPSMTASNSSGPTTPDDGDVVMPPILINFAKRKNNVLDFEPAVITIDKRPKYERKSWVRGPHQI</sequence>
<dbReference type="AlphaFoldDB" id="A0AAW0EI45"/>